<evidence type="ECO:0000256" key="3">
    <source>
        <dbReference type="ARBA" id="ARBA00022603"/>
    </source>
</evidence>
<keyword evidence="8" id="KW-1185">Reference proteome</keyword>
<comment type="function">
    <text evidence="6">Specifically methylates the N7 position of a guanine in 16S rRNA.</text>
</comment>
<dbReference type="InterPro" id="IPR003682">
    <property type="entry name" value="rRNA_ssu_MeTfrase_G"/>
</dbReference>
<dbReference type="EC" id="2.1.1.-" evidence="6"/>
<dbReference type="Gene3D" id="3.40.50.150">
    <property type="entry name" value="Vaccinia Virus protein VP39"/>
    <property type="match status" value="1"/>
</dbReference>
<evidence type="ECO:0000313" key="7">
    <source>
        <dbReference type="EMBL" id="MBT0665060.1"/>
    </source>
</evidence>
<evidence type="ECO:0000256" key="6">
    <source>
        <dbReference type="HAMAP-Rule" id="MF_00074"/>
    </source>
</evidence>
<feature type="binding site" evidence="6">
    <location>
        <position position="146"/>
    </location>
    <ligand>
        <name>S-adenosyl-L-methionine</name>
        <dbReference type="ChEBI" id="CHEBI:59789"/>
    </ligand>
</feature>
<keyword evidence="1 6" id="KW-0963">Cytoplasm</keyword>
<dbReference type="GO" id="GO:0005829">
    <property type="term" value="C:cytosol"/>
    <property type="evidence" value="ECO:0007669"/>
    <property type="project" value="TreeGrafter"/>
</dbReference>
<accession>A0AAW4L6A1</accession>
<evidence type="ECO:0000256" key="5">
    <source>
        <dbReference type="ARBA" id="ARBA00022691"/>
    </source>
</evidence>
<dbReference type="PANTHER" id="PTHR31760">
    <property type="entry name" value="S-ADENOSYL-L-METHIONINE-DEPENDENT METHYLTRANSFERASES SUPERFAMILY PROTEIN"/>
    <property type="match status" value="1"/>
</dbReference>
<comment type="subcellular location">
    <subcellularLocation>
        <location evidence="6">Cytoplasm</location>
    </subcellularLocation>
</comment>
<dbReference type="EMBL" id="JAHCVJ010000004">
    <property type="protein sequence ID" value="MBT0665060.1"/>
    <property type="molecule type" value="Genomic_DNA"/>
</dbReference>
<evidence type="ECO:0000313" key="8">
    <source>
        <dbReference type="Proteomes" id="UP000811899"/>
    </source>
</evidence>
<dbReference type="GO" id="GO:0070043">
    <property type="term" value="F:rRNA (guanine-N7-)-methyltransferase activity"/>
    <property type="evidence" value="ECO:0007669"/>
    <property type="project" value="UniProtKB-UniRule"/>
</dbReference>
<dbReference type="PIRSF" id="PIRSF003078">
    <property type="entry name" value="GidB"/>
    <property type="match status" value="1"/>
</dbReference>
<dbReference type="Pfam" id="PF02527">
    <property type="entry name" value="GidB"/>
    <property type="match status" value="1"/>
</dbReference>
<dbReference type="PANTHER" id="PTHR31760:SF0">
    <property type="entry name" value="S-ADENOSYL-L-METHIONINE-DEPENDENT METHYLTRANSFERASES SUPERFAMILY PROTEIN"/>
    <property type="match status" value="1"/>
</dbReference>
<keyword evidence="3 6" id="KW-0489">Methyltransferase</keyword>
<dbReference type="InterPro" id="IPR029063">
    <property type="entry name" value="SAM-dependent_MTases_sf"/>
</dbReference>
<dbReference type="RefSeq" id="WP_214171821.1">
    <property type="nucleotide sequence ID" value="NZ_JAHCVJ010000004.1"/>
</dbReference>
<dbReference type="SUPFAM" id="SSF53335">
    <property type="entry name" value="S-adenosyl-L-methionine-dependent methyltransferases"/>
    <property type="match status" value="1"/>
</dbReference>
<dbReference type="AlphaFoldDB" id="A0AAW4L6A1"/>
<dbReference type="CDD" id="cd02440">
    <property type="entry name" value="AdoMet_MTases"/>
    <property type="match status" value="1"/>
</dbReference>
<evidence type="ECO:0000256" key="2">
    <source>
        <dbReference type="ARBA" id="ARBA00022552"/>
    </source>
</evidence>
<protein>
    <recommendedName>
        <fullName evidence="6">Ribosomal RNA small subunit methyltransferase G</fullName>
        <ecNumber evidence="6">2.1.1.-</ecNumber>
    </recommendedName>
    <alternativeName>
        <fullName evidence="6">16S rRNA 7-methylguanosine methyltransferase</fullName>
        <shortName evidence="6">16S rRNA m7G methyltransferase</shortName>
    </alternativeName>
</protein>
<comment type="similarity">
    <text evidence="6">Belongs to the methyltransferase superfamily. RNA methyltransferase RsmG family.</text>
</comment>
<keyword evidence="4 6" id="KW-0808">Transferase</keyword>
<keyword evidence="5 6" id="KW-0949">S-adenosyl-L-methionine</keyword>
<proteinExistence type="inferred from homology"/>
<organism evidence="7 8">
    <name type="scientific">Geoanaerobacter pelophilus</name>
    <dbReference type="NCBI Taxonomy" id="60036"/>
    <lineage>
        <taxon>Bacteria</taxon>
        <taxon>Pseudomonadati</taxon>
        <taxon>Thermodesulfobacteriota</taxon>
        <taxon>Desulfuromonadia</taxon>
        <taxon>Geobacterales</taxon>
        <taxon>Geobacteraceae</taxon>
        <taxon>Geoanaerobacter</taxon>
    </lineage>
</organism>
<dbReference type="HAMAP" id="MF_00074">
    <property type="entry name" value="16SrRNA_methyltr_G"/>
    <property type="match status" value="1"/>
</dbReference>
<name>A0AAW4L6A1_9BACT</name>
<comment type="caution">
    <text evidence="6">Lacks conserved residue(s) required for the propagation of feature annotation.</text>
</comment>
<keyword evidence="2 6" id="KW-0698">rRNA processing</keyword>
<evidence type="ECO:0000256" key="4">
    <source>
        <dbReference type="ARBA" id="ARBA00022679"/>
    </source>
</evidence>
<feature type="binding site" evidence="6">
    <location>
        <position position="83"/>
    </location>
    <ligand>
        <name>S-adenosyl-L-methionine</name>
        <dbReference type="ChEBI" id="CHEBI:59789"/>
    </ligand>
</feature>
<comment type="caution">
    <text evidence="7">The sequence shown here is derived from an EMBL/GenBank/DDBJ whole genome shotgun (WGS) entry which is preliminary data.</text>
</comment>
<evidence type="ECO:0000256" key="1">
    <source>
        <dbReference type="ARBA" id="ARBA00022490"/>
    </source>
</evidence>
<reference evidence="7 8" key="1">
    <citation type="submission" date="2021-05" db="EMBL/GenBank/DDBJ databases">
        <title>The draft genome of Geobacter pelophilus DSM 12255.</title>
        <authorList>
            <person name="Xu Z."/>
            <person name="Masuda Y."/>
            <person name="Itoh H."/>
            <person name="Senoo K."/>
        </authorList>
    </citation>
    <scope>NUCLEOTIDE SEQUENCE [LARGE SCALE GENOMIC DNA]</scope>
    <source>
        <strain evidence="7 8">DSM 12255</strain>
    </source>
</reference>
<dbReference type="Proteomes" id="UP000811899">
    <property type="component" value="Unassembled WGS sequence"/>
</dbReference>
<dbReference type="NCBIfam" id="TIGR00138">
    <property type="entry name" value="rsmG_gidB"/>
    <property type="match status" value="1"/>
</dbReference>
<feature type="binding site" evidence="6">
    <location>
        <position position="78"/>
    </location>
    <ligand>
        <name>S-adenosyl-L-methionine</name>
        <dbReference type="ChEBI" id="CHEBI:59789"/>
    </ligand>
</feature>
<feature type="binding site" evidence="6">
    <location>
        <begin position="129"/>
        <end position="130"/>
    </location>
    <ligand>
        <name>S-adenosyl-L-methionine</name>
        <dbReference type="ChEBI" id="CHEBI:59789"/>
    </ligand>
</feature>
<sequence length="217" mass="24006">MNLAEKSLLGDGASQLGIALSASEIECFGRLTEELLRWNSKLNLTSLKDMREIIIKHYLDSLTIYNLLPQGAIVLDIGSGAGFPSIPLKIVRNDLDILSVDSVLKKINFQKQIARLLGFEKFRPVHARLEALDDGEKGRFDFAVARAVADITVLARLAKPFLADHGKLIAMKGSRWREEIELSAKELDGLGLVVTESRELRLPFSGDERGIVLIGKK</sequence>
<gene>
    <name evidence="6 7" type="primary">rsmG</name>
    <name evidence="7" type="ORF">KI809_12205</name>
</gene>